<name>W6NHW7_CLOTY</name>
<dbReference type="SUPFAM" id="SSF51735">
    <property type="entry name" value="NAD(P)-binding Rossmann-fold domains"/>
    <property type="match status" value="1"/>
</dbReference>
<dbReference type="CDD" id="cd05252">
    <property type="entry name" value="CDP_GD_SDR_e"/>
    <property type="match status" value="1"/>
</dbReference>
<reference evidence="2 3" key="1">
    <citation type="journal article" date="2015" name="Genome Announc.">
        <title>Draft Genome Sequence of Clostridium tyrobutyricum Strain DIVETGP, Isolated from Cow's Milk for Grana Padano Production.</title>
        <authorList>
            <person name="Soggiu A."/>
            <person name="Piras C."/>
            <person name="Gaiarsa S."/>
            <person name="Sassera D."/>
            <person name="Roncada P."/>
            <person name="Bendixen E."/>
            <person name="Brasca M."/>
            <person name="Bonizzi L."/>
        </authorList>
    </citation>
    <scope>NUCLEOTIDE SEQUENCE [LARGE SCALE GENOMIC DNA]</scope>
    <source>
        <strain evidence="2 3">DIVETGP</strain>
    </source>
</reference>
<dbReference type="Proteomes" id="UP000019482">
    <property type="component" value="Unassembled WGS sequence"/>
</dbReference>
<dbReference type="Pfam" id="PF16363">
    <property type="entry name" value="GDP_Man_Dehyd"/>
    <property type="match status" value="1"/>
</dbReference>
<evidence type="ECO:0000313" key="2">
    <source>
        <dbReference type="EMBL" id="CDL91652.1"/>
    </source>
</evidence>
<dbReference type="Gene3D" id="3.40.50.720">
    <property type="entry name" value="NAD(P)-binding Rossmann-like Domain"/>
    <property type="match status" value="1"/>
</dbReference>
<organism evidence="2 3">
    <name type="scientific">Clostridium tyrobutyricum DIVETGP</name>
    <dbReference type="NCBI Taxonomy" id="1408889"/>
    <lineage>
        <taxon>Bacteria</taxon>
        <taxon>Bacillati</taxon>
        <taxon>Bacillota</taxon>
        <taxon>Clostridia</taxon>
        <taxon>Eubacteriales</taxon>
        <taxon>Clostridiaceae</taxon>
        <taxon>Clostridium</taxon>
    </lineage>
</organism>
<proteinExistence type="predicted"/>
<keyword evidence="3" id="KW-1185">Reference proteome</keyword>
<dbReference type="Gene3D" id="3.90.25.10">
    <property type="entry name" value="UDP-galactose 4-epimerase, domain 1"/>
    <property type="match status" value="1"/>
</dbReference>
<dbReference type="EC" id="4.2.1.45" evidence="2"/>
<feature type="domain" description="NAD(P)-binding" evidence="1">
    <location>
        <begin position="15"/>
        <end position="322"/>
    </location>
</feature>
<dbReference type="NCBIfam" id="TIGR02622">
    <property type="entry name" value="CDP_4_6_dhtase"/>
    <property type="match status" value="1"/>
</dbReference>
<dbReference type="PANTHER" id="PTHR43000">
    <property type="entry name" value="DTDP-D-GLUCOSE 4,6-DEHYDRATASE-RELATED"/>
    <property type="match status" value="1"/>
</dbReference>
<dbReference type="GO" id="GO:0047733">
    <property type="term" value="F:CDP-glucose 4,6-dehydratase activity"/>
    <property type="evidence" value="ECO:0007669"/>
    <property type="project" value="UniProtKB-EC"/>
</dbReference>
<dbReference type="OrthoDB" id="9779041at2"/>
<sequence>MNDIFKNKYRGKTVFITGHTGFKGSWLSTWLKELGAKVVGYSLEPPTEPSMFKICSLSEKVTSINGDVRDYSRLSNILNKYKPDIIFHLAAQPLVRVAYKYPIDTYATNVMGTVNLLEAARNVDSVQAVVVITTDKCYENKEWVYGYRETDPMGGYDPYSSSKGCAELIVSSYRKSFYNNSCKALASARAGNVIGGGDWAKDRLIPDFIRAVSEDKSVIIRNPLATRPWQYVLEPLSGYLRLGALMLENAKKYSTSWNFGPYESSVLNVQDILKFSSKCFGKGSIVVDKSSQPHEANLLKLDISKANTYLHWYPVYNIKETVGSTMDWYKEYYINENKNMYDYTVAQIEKYQNKALSHNLKWSE</sequence>
<comment type="caution">
    <text evidence="2">The sequence shown here is derived from an EMBL/GenBank/DDBJ whole genome shotgun (WGS) entry which is preliminary data.</text>
</comment>
<accession>W6NHW7</accession>
<dbReference type="RefSeq" id="WP_020381127.1">
    <property type="nucleotide sequence ID" value="NZ_CBXI010000031.1"/>
</dbReference>
<gene>
    <name evidence="2" type="ORF">CTDIVETGP_1722</name>
</gene>
<evidence type="ECO:0000313" key="3">
    <source>
        <dbReference type="Proteomes" id="UP000019482"/>
    </source>
</evidence>
<dbReference type="InterPro" id="IPR016040">
    <property type="entry name" value="NAD(P)-bd_dom"/>
</dbReference>
<dbReference type="AlphaFoldDB" id="W6NHW7"/>
<dbReference type="InterPro" id="IPR036291">
    <property type="entry name" value="NAD(P)-bd_dom_sf"/>
</dbReference>
<protein>
    <submittedName>
        <fullName evidence="2">Similar to CDP-glucose 4,6-dehydratase</fullName>
        <ecNumber evidence="2">4.2.1.45</ecNumber>
    </submittedName>
</protein>
<dbReference type="EMBL" id="CBXI010000031">
    <property type="protein sequence ID" value="CDL91652.1"/>
    <property type="molecule type" value="Genomic_DNA"/>
</dbReference>
<keyword evidence="2" id="KW-0456">Lyase</keyword>
<evidence type="ECO:0000259" key="1">
    <source>
        <dbReference type="Pfam" id="PF16363"/>
    </source>
</evidence>
<dbReference type="InterPro" id="IPR013445">
    <property type="entry name" value="CDP_4_6_deHydtase"/>
</dbReference>
<dbReference type="GeneID" id="29419206"/>